<dbReference type="PANTHER" id="PTHR37951">
    <property type="entry name" value="CYTOPLASMIC PROTEIN-RELATED"/>
    <property type="match status" value="1"/>
</dbReference>
<name>A0A1N7JGM4_9PROT</name>
<accession>A0A1N7JGM4</accession>
<feature type="domain" description="ImpA N-terminal" evidence="2">
    <location>
        <begin position="34"/>
        <end position="155"/>
    </location>
</feature>
<dbReference type="AlphaFoldDB" id="A0A1N7JGM4"/>
<dbReference type="InterPro" id="IPR017740">
    <property type="entry name" value="TssA-like"/>
</dbReference>
<dbReference type="STRING" id="80876.SAMN05421779_102236"/>
<evidence type="ECO:0000313" key="4">
    <source>
        <dbReference type="Proteomes" id="UP000185678"/>
    </source>
</evidence>
<evidence type="ECO:0000256" key="1">
    <source>
        <dbReference type="SAM" id="MobiDB-lite"/>
    </source>
</evidence>
<proteinExistence type="predicted"/>
<feature type="region of interest" description="Disordered" evidence="1">
    <location>
        <begin position="176"/>
        <end position="199"/>
    </location>
</feature>
<evidence type="ECO:0000259" key="2">
    <source>
        <dbReference type="Pfam" id="PF06812"/>
    </source>
</evidence>
<keyword evidence="4" id="KW-1185">Reference proteome</keyword>
<dbReference type="Proteomes" id="UP000185678">
    <property type="component" value="Unassembled WGS sequence"/>
</dbReference>
<dbReference type="PANTHER" id="PTHR37951:SF1">
    <property type="entry name" value="TYPE VI SECRETION SYSTEM COMPONENT TSSA1"/>
    <property type="match status" value="1"/>
</dbReference>
<feature type="region of interest" description="Disordered" evidence="1">
    <location>
        <begin position="270"/>
        <end position="317"/>
    </location>
</feature>
<dbReference type="InterPro" id="IPR010657">
    <property type="entry name" value="ImpA_N"/>
</dbReference>
<evidence type="ECO:0000313" key="3">
    <source>
        <dbReference type="EMBL" id="SIS48448.1"/>
    </source>
</evidence>
<dbReference type="NCBIfam" id="TIGR03363">
    <property type="entry name" value="VI_chp_8"/>
    <property type="match status" value="1"/>
</dbReference>
<dbReference type="Pfam" id="PF06812">
    <property type="entry name" value="ImpA_N"/>
    <property type="match status" value="1"/>
</dbReference>
<dbReference type="EMBL" id="FTOA01000002">
    <property type="protein sequence ID" value="SIS48448.1"/>
    <property type="molecule type" value="Genomic_DNA"/>
</dbReference>
<reference evidence="3 4" key="1">
    <citation type="submission" date="2017-01" db="EMBL/GenBank/DDBJ databases">
        <authorList>
            <person name="Mah S.A."/>
            <person name="Swanson W.J."/>
            <person name="Moy G.W."/>
            <person name="Vacquier V.D."/>
        </authorList>
    </citation>
    <scope>NUCLEOTIDE SEQUENCE [LARGE SCALE GENOMIC DNA]</scope>
    <source>
        <strain evidence="3 4">DSM 11589</strain>
    </source>
</reference>
<protein>
    <submittedName>
        <fullName evidence="3">Type VI secretion system protein ImpL/type VI secretion system protein ImpA</fullName>
    </submittedName>
</protein>
<dbReference type="RefSeq" id="WP_076399132.1">
    <property type="nucleotide sequence ID" value="NZ_FTOA01000002.1"/>
</dbReference>
<dbReference type="OrthoDB" id="9771118at2"/>
<sequence>MSQLATLRLRSFAYRVSPGEGSDPGVDPLALAMPFEGERPSGESLRYEGTYDLIRAARHEEDPNLPQGIWQTAVKAGDWRTVKEASLKALQTSSKDLQLGLWLTESLARLHGFGGLACGLRVLVELCRSQWPTLHPELDDDGDPEARLNALAWLNESLARTVARLPLSLSDDDPSFSHADIDAAAPDTDDEDTLPRDGGRRVPMLAHILEALRQTPAEHLLACHRGLNDALIALQDLEAVLGLHLPLNQQPGFARLRTVLQGSVDKIDRDLTQRGISLTPPEPEPEPDPVESDPAGEQAHIEPESGGSLTTEQQEAAPMVDETVLRGPIRSRAEAFESLAEVADFLARTEPHSPVSYLLRRAIRWGSLPLPELLAELLEDSQDRLRLMSLLDLHEE</sequence>
<gene>
    <name evidence="3" type="ORF">SAMN05421779_102236</name>
</gene>
<organism evidence="3 4">
    <name type="scientific">Insolitispirillum peregrinum</name>
    <dbReference type="NCBI Taxonomy" id="80876"/>
    <lineage>
        <taxon>Bacteria</taxon>
        <taxon>Pseudomonadati</taxon>
        <taxon>Pseudomonadota</taxon>
        <taxon>Alphaproteobacteria</taxon>
        <taxon>Rhodospirillales</taxon>
        <taxon>Novispirillaceae</taxon>
        <taxon>Insolitispirillum</taxon>
    </lineage>
</organism>